<comment type="caution">
    <text evidence="10">The sequence shown here is derived from an EMBL/GenBank/DDBJ whole genome shotgun (WGS) entry which is preliminary data.</text>
</comment>
<evidence type="ECO:0000313" key="11">
    <source>
        <dbReference type="Proteomes" id="UP000640274"/>
    </source>
</evidence>
<keyword evidence="8 9" id="KW-0813">Transport</keyword>
<dbReference type="GO" id="GO:0034204">
    <property type="term" value="P:lipid translocation"/>
    <property type="evidence" value="ECO:0007669"/>
    <property type="project" value="TreeGrafter"/>
</dbReference>
<keyword evidence="5 8" id="KW-0573">Peptidoglycan synthesis</keyword>
<dbReference type="PANTHER" id="PTHR47019">
    <property type="entry name" value="LIPID II FLIPPASE MURJ"/>
    <property type="match status" value="1"/>
</dbReference>
<keyword evidence="4 8" id="KW-0133">Cell shape</keyword>
<feature type="transmembrane region" description="Helical" evidence="8">
    <location>
        <begin position="122"/>
        <end position="145"/>
    </location>
</feature>
<dbReference type="GO" id="GO:0005886">
    <property type="term" value="C:plasma membrane"/>
    <property type="evidence" value="ECO:0007669"/>
    <property type="project" value="UniProtKB-SubCell"/>
</dbReference>
<keyword evidence="2 8" id="KW-1003">Cell membrane</keyword>
<organism evidence="10 11">
    <name type="scientific">Paenibacillus roseus</name>
    <dbReference type="NCBI Taxonomy" id="2798579"/>
    <lineage>
        <taxon>Bacteria</taxon>
        <taxon>Bacillati</taxon>
        <taxon>Bacillota</taxon>
        <taxon>Bacilli</taxon>
        <taxon>Bacillales</taxon>
        <taxon>Paenibacillaceae</taxon>
        <taxon>Paenibacillus</taxon>
    </lineage>
</organism>
<evidence type="ECO:0000256" key="1">
    <source>
        <dbReference type="ARBA" id="ARBA00004651"/>
    </source>
</evidence>
<feature type="transmembrane region" description="Helical" evidence="8">
    <location>
        <begin position="47"/>
        <end position="75"/>
    </location>
</feature>
<dbReference type="PIRSF" id="PIRSF002869">
    <property type="entry name" value="MviN"/>
    <property type="match status" value="1"/>
</dbReference>
<evidence type="ECO:0000313" key="10">
    <source>
        <dbReference type="EMBL" id="MBJ6361618.1"/>
    </source>
</evidence>
<feature type="transmembrane region" description="Helical" evidence="8">
    <location>
        <begin position="379"/>
        <end position="401"/>
    </location>
</feature>
<evidence type="ECO:0000256" key="4">
    <source>
        <dbReference type="ARBA" id="ARBA00022960"/>
    </source>
</evidence>
<keyword evidence="3 8" id="KW-0812">Transmembrane</keyword>
<feature type="transmembrane region" description="Helical" evidence="8">
    <location>
        <begin position="308"/>
        <end position="334"/>
    </location>
</feature>
<feature type="transmembrane region" description="Helical" evidence="8">
    <location>
        <begin position="183"/>
        <end position="205"/>
    </location>
</feature>
<evidence type="ECO:0000256" key="6">
    <source>
        <dbReference type="ARBA" id="ARBA00022989"/>
    </source>
</evidence>
<evidence type="ECO:0000256" key="5">
    <source>
        <dbReference type="ARBA" id="ARBA00022984"/>
    </source>
</evidence>
<feature type="transmembrane region" description="Helical" evidence="8">
    <location>
        <begin position="438"/>
        <end position="456"/>
    </location>
</feature>
<sequence length="511" mass="56075">MSKKIANTALLITLITFISKLFGFTRDVVMAATYGTTIYSDSFIMAQSIIGVITSLVLAALGTTFIPVMSDYILYKSKNETNKFLNVVYTITITLTIFVCLVGYLFIDSIVFVFAPEFSDDAHILTVEITKILLPTIVLTAIVTLSSAKLQNHGHYLIPAAIGFPLNFVLVFTMIYVTDLFGIHGLAVALVVATVGQVLIQLPFTRNLGYRFKVDFDMKEEGLRRIGILIIPIMIGSGIQQINTIVDRIMASGLSEGSIAALNFSNRLSLFIIGLLSAAVVSIFYTSMSNYFSAGKDELFKRLLRNTINVSIIIIVPASVGLIFLRLPIVQMIFERGMFDRNASEMTAVALLYYTIGLIGFLLRDVISRAFYALKDTKTAMINGSIAVALNIVLSLTLVPFMGIGGLALGTSISAIIGTVLLMYSLHKRIGDFGIRNINITFIKVMFSSLTMGIISSKTYTILYGFLSSNSLSVCISILVGIVVYIICTTILKVEEINLLKQKIFILIKKQ</sequence>
<feature type="transmembrane region" description="Helical" evidence="8">
    <location>
        <begin position="157"/>
        <end position="177"/>
    </location>
</feature>
<keyword evidence="7 8" id="KW-0472">Membrane</keyword>
<keyword evidence="8 9" id="KW-0961">Cell wall biogenesis/degradation</keyword>
<feature type="transmembrane region" description="Helical" evidence="8">
    <location>
        <begin position="407"/>
        <end position="426"/>
    </location>
</feature>
<dbReference type="CDD" id="cd13123">
    <property type="entry name" value="MATE_MurJ_like"/>
    <property type="match status" value="1"/>
</dbReference>
<reference evidence="10" key="1">
    <citation type="submission" date="2020-12" db="EMBL/GenBank/DDBJ databases">
        <authorList>
            <person name="Huq M.A."/>
        </authorList>
    </citation>
    <scope>NUCLEOTIDE SEQUENCE</scope>
    <source>
        <strain evidence="10">MAHUQ-46</strain>
    </source>
</reference>
<feature type="transmembrane region" description="Helical" evidence="8">
    <location>
        <begin position="346"/>
        <end position="367"/>
    </location>
</feature>
<evidence type="ECO:0000256" key="8">
    <source>
        <dbReference type="HAMAP-Rule" id="MF_02078"/>
    </source>
</evidence>
<accession>A0A934J7C2</accession>
<protein>
    <recommendedName>
        <fullName evidence="8">Probable lipid II flippase MurJ</fullName>
    </recommendedName>
</protein>
<feature type="transmembrane region" description="Helical" evidence="8">
    <location>
        <begin position="226"/>
        <end position="246"/>
    </location>
</feature>
<evidence type="ECO:0000256" key="7">
    <source>
        <dbReference type="ARBA" id="ARBA00023136"/>
    </source>
</evidence>
<dbReference type="NCBIfam" id="TIGR01695">
    <property type="entry name" value="murJ_mviN"/>
    <property type="match status" value="1"/>
</dbReference>
<dbReference type="GO" id="GO:0008360">
    <property type="term" value="P:regulation of cell shape"/>
    <property type="evidence" value="ECO:0007669"/>
    <property type="project" value="UniProtKB-UniRule"/>
</dbReference>
<comment type="subcellular location">
    <subcellularLocation>
        <location evidence="1 8">Cell membrane</location>
        <topology evidence="1 8">Multi-pass membrane protein</topology>
    </subcellularLocation>
</comment>
<feature type="transmembrane region" description="Helical" evidence="8">
    <location>
        <begin position="462"/>
        <end position="492"/>
    </location>
</feature>
<gene>
    <name evidence="8 10" type="primary">murJ</name>
    <name evidence="10" type="ORF">JFN88_09960</name>
</gene>
<dbReference type="GO" id="GO:0009252">
    <property type="term" value="P:peptidoglycan biosynthetic process"/>
    <property type="evidence" value="ECO:0007669"/>
    <property type="project" value="UniProtKB-UniRule"/>
</dbReference>
<dbReference type="RefSeq" id="WP_199019173.1">
    <property type="nucleotide sequence ID" value="NZ_JAELUP010000035.1"/>
</dbReference>
<keyword evidence="11" id="KW-1185">Reference proteome</keyword>
<dbReference type="PRINTS" id="PR01806">
    <property type="entry name" value="VIRFACTRMVIN"/>
</dbReference>
<dbReference type="InterPro" id="IPR051050">
    <property type="entry name" value="Lipid_II_flippase_MurJ/MviN"/>
</dbReference>
<proteinExistence type="inferred from homology"/>
<evidence type="ECO:0000256" key="2">
    <source>
        <dbReference type="ARBA" id="ARBA00022475"/>
    </source>
</evidence>
<dbReference type="GO" id="GO:0015648">
    <property type="term" value="F:lipid-linked peptidoglycan transporter activity"/>
    <property type="evidence" value="ECO:0007669"/>
    <property type="project" value="UniProtKB-UniRule"/>
</dbReference>
<dbReference type="InterPro" id="IPR004268">
    <property type="entry name" value="MurJ"/>
</dbReference>
<keyword evidence="6 8" id="KW-1133">Transmembrane helix</keyword>
<comment type="pathway">
    <text evidence="8">Cell wall biogenesis; peptidoglycan biosynthesis.</text>
</comment>
<dbReference type="AlphaFoldDB" id="A0A934J7C2"/>
<feature type="transmembrane region" description="Helical" evidence="8">
    <location>
        <begin position="266"/>
        <end position="287"/>
    </location>
</feature>
<evidence type="ECO:0000256" key="3">
    <source>
        <dbReference type="ARBA" id="ARBA00022692"/>
    </source>
</evidence>
<name>A0A934J7C2_9BACL</name>
<dbReference type="Proteomes" id="UP000640274">
    <property type="component" value="Unassembled WGS sequence"/>
</dbReference>
<feature type="transmembrane region" description="Helical" evidence="8">
    <location>
        <begin position="87"/>
        <end position="107"/>
    </location>
</feature>
<comment type="similarity">
    <text evidence="8 9">Belongs to the MurJ/MviN family.</text>
</comment>
<dbReference type="EMBL" id="JAELUP010000035">
    <property type="protein sequence ID" value="MBJ6361618.1"/>
    <property type="molecule type" value="Genomic_DNA"/>
</dbReference>
<dbReference type="HAMAP" id="MF_02078">
    <property type="entry name" value="MurJ_MviN"/>
    <property type="match status" value="1"/>
</dbReference>
<dbReference type="PANTHER" id="PTHR47019:SF1">
    <property type="entry name" value="LIPID II FLIPPASE MURJ"/>
    <property type="match status" value="1"/>
</dbReference>
<dbReference type="GO" id="GO:0071555">
    <property type="term" value="P:cell wall organization"/>
    <property type="evidence" value="ECO:0007669"/>
    <property type="project" value="UniProtKB-UniRule"/>
</dbReference>
<evidence type="ECO:0000256" key="9">
    <source>
        <dbReference type="PIRNR" id="PIRNR002869"/>
    </source>
</evidence>
<comment type="function">
    <text evidence="8 9">Involved in peptidoglycan biosynthesis. Transports lipid-linked peptidoglycan precursors from the inner to the outer leaflet of the cytoplasmic membrane.</text>
</comment>
<dbReference type="Pfam" id="PF03023">
    <property type="entry name" value="MurJ"/>
    <property type="match status" value="1"/>
</dbReference>